<keyword evidence="4" id="KW-0862">Zinc</keyword>
<sequence length="594" mass="67183">MKLEAYAEHASETMGTMKRPSAEDTSEWTEQDFFTNVTYIVLDQTTETRSKRGHPLPRANSSLPRILCFHHSHDKQRERAHAKVSGGGLFSAPMEKLFLTFRAKHSKQRRVEAGASLQKQVTGVFSKEYIPQGTRFGPLQGIVYPKENVPAHSNRKYFWRIYGADGHLHHFIDGFDVGRSNWMRFVNPARSGSEQNLVACQNGTQIYFYSLRPIPPGEELLVWYSSEFAHRLSRRAEREILSQPHTGGCLERDIPSSISPESKADLERHLHAVHTLSSGHTHLLGGNTHKHTHETLTDIERDTPPDTPDEHVMDFSKKPTPLPQHQTLLPLHLHGLYAPRESLLTHPSPHTPYTLLHPHYTHSFPPQYSPPFPSFLPSSPYGFLASDGLPYPSIPQASVAPASYAHSLPGVGLRERVLNSPPATPELSPASTECDEAVCHKRFSSTSNLKTHLRLHSGEKPYQCKLCGVKFTQYIHLKLHRRLHSAGDRLHRCPSCQQGFLHGFSLSLHERSGCNGRISELLEHFDASREAQDLPADAREEQIHATLSSWIRSMENTDGKEDFRFIKEMSGDVRQERASVLQFNHRASVKTEEE</sequence>
<reference evidence="11 12" key="1">
    <citation type="journal article" date="2019" name="Sci. Data">
        <title>Hybrid genome assembly and annotation of Danionella translucida.</title>
        <authorList>
            <person name="Kadobianskyi M."/>
            <person name="Schulze L."/>
            <person name="Schuelke M."/>
            <person name="Judkewitz B."/>
        </authorList>
    </citation>
    <scope>NUCLEOTIDE SEQUENCE [LARGE SCALE GENOMIC DNA]</scope>
    <source>
        <strain evidence="11 12">Bolton</strain>
    </source>
</reference>
<keyword evidence="2" id="KW-0677">Repeat</keyword>
<dbReference type="InterPro" id="IPR013087">
    <property type="entry name" value="Znf_C2H2_type"/>
</dbReference>
<comment type="caution">
    <text evidence="11">The sequence shown here is derived from an EMBL/GenBank/DDBJ whole genome shotgun (WGS) entry which is preliminary data.</text>
</comment>
<dbReference type="OrthoDB" id="9345291at2759"/>
<evidence type="ECO:0000256" key="3">
    <source>
        <dbReference type="ARBA" id="ARBA00022771"/>
    </source>
</evidence>
<dbReference type="FunFam" id="3.30.160.60:FF:000710">
    <property type="entry name" value="Zinc finger protein 768"/>
    <property type="match status" value="1"/>
</dbReference>
<dbReference type="GO" id="GO:0000978">
    <property type="term" value="F:RNA polymerase II cis-regulatory region sequence-specific DNA binding"/>
    <property type="evidence" value="ECO:0007669"/>
    <property type="project" value="TreeGrafter"/>
</dbReference>
<dbReference type="InterPro" id="IPR001214">
    <property type="entry name" value="SET_dom"/>
</dbReference>
<feature type="domain" description="C2H2-type" evidence="9">
    <location>
        <begin position="432"/>
        <end position="461"/>
    </location>
</feature>
<evidence type="ECO:0000256" key="7">
    <source>
        <dbReference type="PROSITE-ProRule" id="PRU00042"/>
    </source>
</evidence>
<evidence type="ECO:0000259" key="10">
    <source>
        <dbReference type="PROSITE" id="PS50280"/>
    </source>
</evidence>
<dbReference type="GO" id="GO:0008270">
    <property type="term" value="F:zinc ion binding"/>
    <property type="evidence" value="ECO:0007669"/>
    <property type="project" value="UniProtKB-KW"/>
</dbReference>
<evidence type="ECO:0000313" key="11">
    <source>
        <dbReference type="EMBL" id="TRY53654.1"/>
    </source>
</evidence>
<feature type="domain" description="SET" evidence="10">
    <location>
        <begin position="109"/>
        <end position="225"/>
    </location>
</feature>
<dbReference type="PROSITE" id="PS00028">
    <property type="entry name" value="ZINC_FINGER_C2H2_1"/>
    <property type="match status" value="2"/>
</dbReference>
<dbReference type="GO" id="GO:0045165">
    <property type="term" value="P:cell fate commitment"/>
    <property type="evidence" value="ECO:0007669"/>
    <property type="project" value="TreeGrafter"/>
</dbReference>
<keyword evidence="1" id="KW-0479">Metal-binding</keyword>
<evidence type="ECO:0000256" key="2">
    <source>
        <dbReference type="ARBA" id="ARBA00022737"/>
    </source>
</evidence>
<dbReference type="GO" id="GO:0001227">
    <property type="term" value="F:DNA-binding transcription repressor activity, RNA polymerase II-specific"/>
    <property type="evidence" value="ECO:0007669"/>
    <property type="project" value="InterPro"/>
</dbReference>
<dbReference type="InterPro" id="IPR046341">
    <property type="entry name" value="SET_dom_sf"/>
</dbReference>
<dbReference type="InterPro" id="IPR044413">
    <property type="entry name" value="PRDM1_PR-SET"/>
</dbReference>
<evidence type="ECO:0000256" key="6">
    <source>
        <dbReference type="ARBA" id="ARBA00023163"/>
    </source>
</evidence>
<evidence type="ECO:0008006" key="13">
    <source>
        <dbReference type="Google" id="ProtNLM"/>
    </source>
</evidence>
<dbReference type="STRING" id="623744.A0A553MKE4"/>
<accession>A0A553MKE4</accession>
<dbReference type="SUPFAM" id="SSF82199">
    <property type="entry name" value="SET domain"/>
    <property type="match status" value="1"/>
</dbReference>
<dbReference type="GO" id="GO:0005737">
    <property type="term" value="C:cytoplasm"/>
    <property type="evidence" value="ECO:0007669"/>
    <property type="project" value="TreeGrafter"/>
</dbReference>
<protein>
    <recommendedName>
        <fullName evidence="13">PR domain zinc finger protein 1</fullName>
    </recommendedName>
</protein>
<evidence type="ECO:0000256" key="1">
    <source>
        <dbReference type="ARBA" id="ARBA00022723"/>
    </source>
</evidence>
<dbReference type="PANTHER" id="PTHR16515:SF59">
    <property type="entry name" value="PR DOMAIN ZINC FINGER PROTEIN 1"/>
    <property type="match status" value="1"/>
</dbReference>
<keyword evidence="3 7" id="KW-0863">Zinc-finger</keyword>
<dbReference type="InterPro" id="IPR050331">
    <property type="entry name" value="Zinc_finger"/>
</dbReference>
<dbReference type="Pfam" id="PF21549">
    <property type="entry name" value="PRDM2_PR"/>
    <property type="match status" value="1"/>
</dbReference>
<dbReference type="GO" id="GO:0005634">
    <property type="term" value="C:nucleus"/>
    <property type="evidence" value="ECO:0007669"/>
    <property type="project" value="TreeGrafter"/>
</dbReference>
<proteinExistence type="predicted"/>
<dbReference type="SUPFAM" id="SSF57667">
    <property type="entry name" value="beta-beta-alpha zinc fingers"/>
    <property type="match status" value="1"/>
</dbReference>
<dbReference type="InterPro" id="IPR036236">
    <property type="entry name" value="Znf_C2H2_sf"/>
</dbReference>
<dbReference type="SMART" id="SM00317">
    <property type="entry name" value="SET"/>
    <property type="match status" value="1"/>
</dbReference>
<dbReference type="EMBL" id="SRMA01027522">
    <property type="protein sequence ID" value="TRY53654.1"/>
    <property type="molecule type" value="Genomic_DNA"/>
</dbReference>
<dbReference type="Proteomes" id="UP000316079">
    <property type="component" value="Unassembled WGS sequence"/>
</dbReference>
<keyword evidence="12" id="KW-1185">Reference proteome</keyword>
<dbReference type="AlphaFoldDB" id="A0A553MKE4"/>
<feature type="compositionally biased region" description="Basic and acidic residues" evidence="8">
    <location>
        <begin position="1"/>
        <end position="11"/>
    </location>
</feature>
<organism evidence="11 12">
    <name type="scientific">Danionella cerebrum</name>
    <dbReference type="NCBI Taxonomy" id="2873325"/>
    <lineage>
        <taxon>Eukaryota</taxon>
        <taxon>Metazoa</taxon>
        <taxon>Chordata</taxon>
        <taxon>Craniata</taxon>
        <taxon>Vertebrata</taxon>
        <taxon>Euteleostomi</taxon>
        <taxon>Actinopterygii</taxon>
        <taxon>Neopterygii</taxon>
        <taxon>Teleostei</taxon>
        <taxon>Ostariophysi</taxon>
        <taxon>Cypriniformes</taxon>
        <taxon>Danionidae</taxon>
        <taxon>Danioninae</taxon>
        <taxon>Danionella</taxon>
    </lineage>
</organism>
<dbReference type="Pfam" id="PF00096">
    <property type="entry name" value="zf-C2H2"/>
    <property type="match status" value="2"/>
</dbReference>
<dbReference type="CDD" id="cd19187">
    <property type="entry name" value="PR-SET_PRDM1"/>
    <property type="match status" value="1"/>
</dbReference>
<dbReference type="Gene3D" id="3.30.160.60">
    <property type="entry name" value="Classic Zinc Finger"/>
    <property type="match status" value="2"/>
</dbReference>
<dbReference type="PANTHER" id="PTHR16515">
    <property type="entry name" value="PR DOMAIN ZINC FINGER PROTEIN"/>
    <property type="match status" value="1"/>
</dbReference>
<name>A0A553MKE4_9TELE</name>
<keyword evidence="6" id="KW-0804">Transcription</keyword>
<evidence type="ECO:0000259" key="9">
    <source>
        <dbReference type="PROSITE" id="PS50157"/>
    </source>
</evidence>
<evidence type="ECO:0000256" key="4">
    <source>
        <dbReference type="ARBA" id="ARBA00022833"/>
    </source>
</evidence>
<dbReference type="PROSITE" id="PS50280">
    <property type="entry name" value="SET"/>
    <property type="match status" value="1"/>
</dbReference>
<feature type="domain" description="C2H2-type" evidence="9">
    <location>
        <begin position="462"/>
        <end position="489"/>
    </location>
</feature>
<keyword evidence="5" id="KW-0805">Transcription regulation</keyword>
<evidence type="ECO:0000256" key="8">
    <source>
        <dbReference type="SAM" id="MobiDB-lite"/>
    </source>
</evidence>
<gene>
    <name evidence="11" type="ORF">DNTS_008655</name>
</gene>
<feature type="region of interest" description="Disordered" evidence="8">
    <location>
        <begin position="1"/>
        <end position="27"/>
    </location>
</feature>
<dbReference type="Gene3D" id="2.170.270.10">
    <property type="entry name" value="SET domain"/>
    <property type="match status" value="1"/>
</dbReference>
<evidence type="ECO:0000313" key="12">
    <source>
        <dbReference type="Proteomes" id="UP000316079"/>
    </source>
</evidence>
<dbReference type="SMART" id="SM00355">
    <property type="entry name" value="ZnF_C2H2"/>
    <property type="match status" value="3"/>
</dbReference>
<dbReference type="PROSITE" id="PS50157">
    <property type="entry name" value="ZINC_FINGER_C2H2_2"/>
    <property type="match status" value="2"/>
</dbReference>
<evidence type="ECO:0000256" key="5">
    <source>
        <dbReference type="ARBA" id="ARBA00023015"/>
    </source>
</evidence>